<name>A0A9W9ZKT7_9CNID</name>
<dbReference type="Pfam" id="PF00754">
    <property type="entry name" value="F5_F8_type_C"/>
    <property type="match status" value="1"/>
</dbReference>
<dbReference type="PANTHER" id="PTHR24543:SF335">
    <property type="entry name" value="EGF-LIKE REPEAT AND DISCOIDIN I-LIKE DOMAIN-CONTAINING PROTEIN 3"/>
    <property type="match status" value="1"/>
</dbReference>
<proteinExistence type="predicted"/>
<evidence type="ECO:0000313" key="5">
    <source>
        <dbReference type="Proteomes" id="UP001163046"/>
    </source>
</evidence>
<evidence type="ECO:0000256" key="1">
    <source>
        <dbReference type="SAM" id="SignalP"/>
    </source>
</evidence>
<accession>A0A9W9ZKT7</accession>
<feature type="chain" id="PRO_5040929051" evidence="1">
    <location>
        <begin position="26"/>
        <end position="245"/>
    </location>
</feature>
<dbReference type="InterPro" id="IPR000421">
    <property type="entry name" value="FA58C"/>
</dbReference>
<dbReference type="SUPFAM" id="SSF48726">
    <property type="entry name" value="Immunoglobulin"/>
    <property type="match status" value="1"/>
</dbReference>
<feature type="domain" description="Ig-like" evidence="3">
    <location>
        <begin position="136"/>
        <end position="217"/>
    </location>
</feature>
<dbReference type="PROSITE" id="PS50835">
    <property type="entry name" value="IG_LIKE"/>
    <property type="match status" value="1"/>
</dbReference>
<dbReference type="SUPFAM" id="SSF49785">
    <property type="entry name" value="Galactose-binding domain-like"/>
    <property type="match status" value="1"/>
</dbReference>
<evidence type="ECO:0000259" key="2">
    <source>
        <dbReference type="PROSITE" id="PS50022"/>
    </source>
</evidence>
<feature type="signal peptide" evidence="1">
    <location>
        <begin position="1"/>
        <end position="25"/>
    </location>
</feature>
<gene>
    <name evidence="4" type="primary">MFGE8_3</name>
    <name evidence="4" type="ORF">OS493_028439</name>
</gene>
<dbReference type="PROSITE" id="PS50022">
    <property type="entry name" value="FA58C_3"/>
    <property type="match status" value="1"/>
</dbReference>
<comment type="caution">
    <text evidence="4">The sequence shown here is derived from an EMBL/GenBank/DDBJ whole genome shotgun (WGS) entry which is preliminary data.</text>
</comment>
<dbReference type="InterPro" id="IPR036179">
    <property type="entry name" value="Ig-like_dom_sf"/>
</dbReference>
<dbReference type="PANTHER" id="PTHR24543">
    <property type="entry name" value="MULTICOPPER OXIDASE-RELATED"/>
    <property type="match status" value="1"/>
</dbReference>
<dbReference type="InterPro" id="IPR007110">
    <property type="entry name" value="Ig-like_dom"/>
</dbReference>
<dbReference type="EMBL" id="MU825900">
    <property type="protein sequence ID" value="KAJ7383361.1"/>
    <property type="molecule type" value="Genomic_DNA"/>
</dbReference>
<feature type="domain" description="F5/8 type C" evidence="2">
    <location>
        <begin position="29"/>
        <end position="121"/>
    </location>
</feature>
<reference evidence="4" key="1">
    <citation type="submission" date="2023-01" db="EMBL/GenBank/DDBJ databases">
        <title>Genome assembly of the deep-sea coral Lophelia pertusa.</title>
        <authorList>
            <person name="Herrera S."/>
            <person name="Cordes E."/>
        </authorList>
    </citation>
    <scope>NUCLEOTIDE SEQUENCE</scope>
    <source>
        <strain evidence="4">USNM1676648</strain>
        <tissue evidence="4">Polyp</tissue>
    </source>
</reference>
<keyword evidence="1" id="KW-0732">Signal</keyword>
<protein>
    <submittedName>
        <fullName evidence="4">Phosphatidylethanolamine binding</fullName>
    </submittedName>
</protein>
<dbReference type="InterPro" id="IPR003599">
    <property type="entry name" value="Ig_sub"/>
</dbReference>
<dbReference type="Proteomes" id="UP001163046">
    <property type="component" value="Unassembled WGS sequence"/>
</dbReference>
<dbReference type="Gene3D" id="2.60.120.260">
    <property type="entry name" value="Galactose-binding domain-like"/>
    <property type="match status" value="1"/>
</dbReference>
<dbReference type="AlphaFoldDB" id="A0A9W9ZKT7"/>
<dbReference type="SMART" id="SM00409">
    <property type="entry name" value="IG"/>
    <property type="match status" value="1"/>
</dbReference>
<keyword evidence="5" id="KW-1185">Reference proteome</keyword>
<organism evidence="4 5">
    <name type="scientific">Desmophyllum pertusum</name>
    <dbReference type="NCBI Taxonomy" id="174260"/>
    <lineage>
        <taxon>Eukaryota</taxon>
        <taxon>Metazoa</taxon>
        <taxon>Cnidaria</taxon>
        <taxon>Anthozoa</taxon>
        <taxon>Hexacorallia</taxon>
        <taxon>Scleractinia</taxon>
        <taxon>Caryophylliina</taxon>
        <taxon>Caryophylliidae</taxon>
        <taxon>Desmophyllum</taxon>
    </lineage>
</organism>
<evidence type="ECO:0000259" key="3">
    <source>
        <dbReference type="PROSITE" id="PS50835"/>
    </source>
</evidence>
<evidence type="ECO:0000313" key="4">
    <source>
        <dbReference type="EMBL" id="KAJ7383361.1"/>
    </source>
</evidence>
<dbReference type="InterPro" id="IPR008979">
    <property type="entry name" value="Galactose-bd-like_sf"/>
</dbReference>
<sequence length="245" mass="26907">MTTRSVLAIHLIIILILYLLLPSEGNRGCSPYDVPLTASLPDSNFNASSVLSGSLNQPYMAKINGSKEWCPFSANPDSEFIQVDLSTPFRVCAVDTQGHHTLSSWFVSSYKVTYSLNGSTWFIAQENETNYVSKLPAIDTSFPRNKTVLEGHQFTLLCFPLGNLDNVTWIKKSISNSSSPVSAVNLTMNATRDDIGEYYCLVTNGVESIASPTAYVNVLYPPALDASYPRDHTVAEDANLTLHVE</sequence>